<dbReference type="GO" id="GO:0006355">
    <property type="term" value="P:regulation of DNA-templated transcription"/>
    <property type="evidence" value="ECO:0007669"/>
    <property type="project" value="InterPro"/>
</dbReference>
<evidence type="ECO:0000256" key="3">
    <source>
        <dbReference type="ARBA" id="ARBA00023012"/>
    </source>
</evidence>
<feature type="domain" description="OmpR/PhoB-type" evidence="11">
    <location>
        <begin position="127"/>
        <end position="222"/>
    </location>
</feature>
<dbReference type="Proteomes" id="UP000285209">
    <property type="component" value="Unassembled WGS sequence"/>
</dbReference>
<evidence type="ECO:0000256" key="6">
    <source>
        <dbReference type="ARBA" id="ARBA00023163"/>
    </source>
</evidence>
<dbReference type="Pfam" id="PF00486">
    <property type="entry name" value="Trans_reg_C"/>
    <property type="match status" value="1"/>
</dbReference>
<dbReference type="PANTHER" id="PTHR48111">
    <property type="entry name" value="REGULATOR OF RPOS"/>
    <property type="match status" value="1"/>
</dbReference>
<dbReference type="GO" id="GO:0005829">
    <property type="term" value="C:cytosol"/>
    <property type="evidence" value="ECO:0007669"/>
    <property type="project" value="TreeGrafter"/>
</dbReference>
<evidence type="ECO:0000256" key="4">
    <source>
        <dbReference type="ARBA" id="ARBA00023015"/>
    </source>
</evidence>
<organism evidence="13 19">
    <name type="scientific">Agathobacter rectalis</name>
    <dbReference type="NCBI Taxonomy" id="39491"/>
    <lineage>
        <taxon>Bacteria</taxon>
        <taxon>Bacillati</taxon>
        <taxon>Bacillota</taxon>
        <taxon>Clostridia</taxon>
        <taxon>Lachnospirales</taxon>
        <taxon>Lachnospiraceae</taxon>
        <taxon>Agathobacter</taxon>
    </lineage>
</organism>
<reference evidence="12" key="4">
    <citation type="submission" date="2021-10" db="EMBL/GenBank/DDBJ databases">
        <title>Collection of gut derived symbiotic bacterial strains cultured from healthy donors.</title>
        <authorList>
            <person name="Lin H."/>
            <person name="Littmann E."/>
            <person name="Claire K."/>
            <person name="Pamer E."/>
        </authorList>
    </citation>
    <scope>NUCLEOTIDE SEQUENCE</scope>
    <source>
        <strain evidence="12">MSK.22.92</strain>
    </source>
</reference>
<evidence type="ECO:0000313" key="21">
    <source>
        <dbReference type="Proteomes" id="UP000283683"/>
    </source>
</evidence>
<proteinExistence type="predicted"/>
<dbReference type="GO" id="GO:0032993">
    <property type="term" value="C:protein-DNA complex"/>
    <property type="evidence" value="ECO:0007669"/>
    <property type="project" value="TreeGrafter"/>
</dbReference>
<evidence type="ECO:0000256" key="9">
    <source>
        <dbReference type="PROSITE-ProRule" id="PRU01091"/>
    </source>
</evidence>
<dbReference type="EMBL" id="QSUG01000014">
    <property type="protein sequence ID" value="RGN21352.1"/>
    <property type="molecule type" value="Genomic_DNA"/>
</dbReference>
<evidence type="ECO:0000313" key="13">
    <source>
        <dbReference type="EMBL" id="RGN21352.1"/>
    </source>
</evidence>
<evidence type="ECO:0000313" key="17">
    <source>
        <dbReference type="EMBL" id="RHF01621.1"/>
    </source>
</evidence>
<dbReference type="EMBL" id="JAJFBX010000019">
    <property type="protein sequence ID" value="MCC2747813.1"/>
    <property type="molecule type" value="Genomic_DNA"/>
</dbReference>
<evidence type="ECO:0000313" key="16">
    <source>
        <dbReference type="EMBL" id="RHA93848.1"/>
    </source>
</evidence>
<feature type="DNA-binding region" description="OmpR/PhoB-type" evidence="9">
    <location>
        <begin position="127"/>
        <end position="222"/>
    </location>
</feature>
<dbReference type="EMBL" id="QSDV01000010">
    <property type="protein sequence ID" value="RGZ18714.1"/>
    <property type="molecule type" value="Genomic_DNA"/>
</dbReference>
<evidence type="ECO:0000256" key="2">
    <source>
        <dbReference type="ARBA" id="ARBA00022553"/>
    </source>
</evidence>
<dbReference type="GO" id="GO:0000156">
    <property type="term" value="F:phosphorelay response regulator activity"/>
    <property type="evidence" value="ECO:0007669"/>
    <property type="project" value="TreeGrafter"/>
</dbReference>
<comment type="function">
    <text evidence="7">May play the central regulatory role in sporulation. It may be an element of the effector pathway responsible for the activation of sporulation genes in response to nutritional stress. Spo0A may act in concert with spo0H (a sigma factor) to control the expression of some genes that are critical to the sporulation process.</text>
</comment>
<dbReference type="Proteomes" id="UP000324325">
    <property type="component" value="Unassembled WGS sequence"/>
</dbReference>
<evidence type="ECO:0000313" key="12">
    <source>
        <dbReference type="EMBL" id="MCC2747813.1"/>
    </source>
</evidence>
<feature type="domain" description="Response regulatory" evidence="10">
    <location>
        <begin position="3"/>
        <end position="119"/>
    </location>
</feature>
<dbReference type="EMBL" id="QSFZ01000002">
    <property type="protein sequence ID" value="RHA93848.1"/>
    <property type="molecule type" value="Genomic_DNA"/>
</dbReference>
<evidence type="ECO:0000313" key="19">
    <source>
        <dbReference type="Proteomes" id="UP000260970"/>
    </source>
</evidence>
<dbReference type="CDD" id="cd00383">
    <property type="entry name" value="trans_reg_C"/>
    <property type="match status" value="1"/>
</dbReference>
<evidence type="ECO:0000256" key="8">
    <source>
        <dbReference type="PROSITE-ProRule" id="PRU00169"/>
    </source>
</evidence>
<dbReference type="Gene3D" id="1.10.10.10">
    <property type="entry name" value="Winged helix-like DNA-binding domain superfamily/Winged helix DNA-binding domain"/>
    <property type="match status" value="1"/>
</dbReference>
<dbReference type="EMBL" id="VSTG01000025">
    <property type="protein sequence ID" value="TYL56130.1"/>
    <property type="molecule type" value="Genomic_DNA"/>
</dbReference>
<evidence type="ECO:0000313" key="14">
    <source>
        <dbReference type="EMBL" id="RGW85500.1"/>
    </source>
</evidence>
<name>A0A3E5AKM0_9FIRM</name>
<dbReference type="GeneID" id="86989644"/>
<dbReference type="PROSITE" id="PS51755">
    <property type="entry name" value="OMPR_PHOB"/>
    <property type="match status" value="1"/>
</dbReference>
<evidence type="ECO:0000313" key="24">
    <source>
        <dbReference type="Proteomes" id="UP000324325"/>
    </source>
</evidence>
<dbReference type="PROSITE" id="PS50110">
    <property type="entry name" value="RESPONSE_REGULATORY"/>
    <property type="match status" value="1"/>
</dbReference>
<dbReference type="GO" id="GO:0000976">
    <property type="term" value="F:transcription cis-regulatory region binding"/>
    <property type="evidence" value="ECO:0007669"/>
    <property type="project" value="TreeGrafter"/>
</dbReference>
<dbReference type="SUPFAM" id="SSF52172">
    <property type="entry name" value="CheY-like"/>
    <property type="match status" value="1"/>
</dbReference>
<accession>A0A3E5AKM0</accession>
<dbReference type="InterPro" id="IPR011006">
    <property type="entry name" value="CheY-like_superfamily"/>
</dbReference>
<evidence type="ECO:0000313" key="20">
    <source>
        <dbReference type="Proteomes" id="UP000283501"/>
    </source>
</evidence>
<reference evidence="19 20" key="1">
    <citation type="submission" date="2018-08" db="EMBL/GenBank/DDBJ databases">
        <title>A genome reference for cultivated species of the human gut microbiota.</title>
        <authorList>
            <person name="Zou Y."/>
            <person name="Xue W."/>
            <person name="Luo G."/>
        </authorList>
    </citation>
    <scope>NUCLEOTIDE SEQUENCE [LARGE SCALE GENOMIC DNA]</scope>
    <source>
        <strain evidence="14 21">AF06-19</strain>
        <strain evidence="17 20">AM26-2LB</strain>
        <strain evidence="16 23">AM42-17AT</strain>
        <strain evidence="15 22">AM54-25XD</strain>
        <strain evidence="13 19">OM05-6AA</strain>
    </source>
</reference>
<dbReference type="Proteomes" id="UP000283683">
    <property type="component" value="Unassembled WGS sequence"/>
</dbReference>
<evidence type="ECO:0000313" key="18">
    <source>
        <dbReference type="EMBL" id="TYL56130.1"/>
    </source>
</evidence>
<reference evidence="18 24" key="3">
    <citation type="submission" date="2019-09" db="EMBL/GenBank/DDBJ databases">
        <title>Strain-level analysis of Eubacterium rectale using genomes from metagenomes.</title>
        <authorList>
            <person name="Karcher N."/>
            <person name="Segata N."/>
        </authorList>
    </citation>
    <scope>NUCLEOTIDE SEQUENCE [LARGE SCALE GENOMIC DNA]</scope>
    <source>
        <strain evidence="18 24">L2-21</strain>
    </source>
</reference>
<evidence type="ECO:0000313" key="15">
    <source>
        <dbReference type="EMBL" id="RGZ18714.1"/>
    </source>
</evidence>
<evidence type="ECO:0000256" key="5">
    <source>
        <dbReference type="ARBA" id="ARBA00023125"/>
    </source>
</evidence>
<feature type="modified residue" description="4-aspartylphosphate" evidence="8">
    <location>
        <position position="52"/>
    </location>
</feature>
<evidence type="ECO:0000256" key="7">
    <source>
        <dbReference type="ARBA" id="ARBA00024867"/>
    </source>
</evidence>
<dbReference type="Gene3D" id="6.10.250.690">
    <property type="match status" value="1"/>
</dbReference>
<dbReference type="Proteomes" id="UP000283501">
    <property type="component" value="Unassembled WGS sequence"/>
</dbReference>
<dbReference type="AlphaFoldDB" id="A0A3E5AKM0"/>
<dbReference type="SMART" id="SM00448">
    <property type="entry name" value="REC"/>
    <property type="match status" value="1"/>
</dbReference>
<dbReference type="EMBL" id="QSAZ01000016">
    <property type="protein sequence ID" value="RGW85500.1"/>
    <property type="molecule type" value="Genomic_DNA"/>
</dbReference>
<dbReference type="InterPro" id="IPR036388">
    <property type="entry name" value="WH-like_DNA-bd_sf"/>
</dbReference>
<dbReference type="RefSeq" id="WP_041254226.1">
    <property type="nucleotide sequence ID" value="NZ_CP092643.1"/>
</dbReference>
<dbReference type="SMART" id="SM00862">
    <property type="entry name" value="Trans_reg_C"/>
    <property type="match status" value="1"/>
</dbReference>
<dbReference type="Pfam" id="PF00072">
    <property type="entry name" value="Response_reg"/>
    <property type="match status" value="1"/>
</dbReference>
<keyword evidence="4" id="KW-0805">Transcription regulation</keyword>
<evidence type="ECO:0000313" key="23">
    <source>
        <dbReference type="Proteomes" id="UP000286220"/>
    </source>
</evidence>
<dbReference type="InterPro" id="IPR039420">
    <property type="entry name" value="WalR-like"/>
</dbReference>
<reference evidence="18 24" key="2">
    <citation type="submission" date="2019-08" db="EMBL/GenBank/DDBJ databases">
        <authorList>
            <person name="Duncan S."/>
            <person name="Walker A."/>
        </authorList>
    </citation>
    <scope>NUCLEOTIDE SEQUENCE [LARGE SCALE GENOMIC DNA]</scope>
    <source>
        <strain evidence="18 24">L2-21</strain>
    </source>
</reference>
<dbReference type="EMBL" id="QSKY01000022">
    <property type="protein sequence ID" value="RHF01621.1"/>
    <property type="molecule type" value="Genomic_DNA"/>
</dbReference>
<evidence type="ECO:0000313" key="22">
    <source>
        <dbReference type="Proteomes" id="UP000285209"/>
    </source>
</evidence>
<dbReference type="PANTHER" id="PTHR48111:SF21">
    <property type="entry name" value="DNA-BINDING DUAL MASTER TRANSCRIPTIONAL REGULATOR RPAA"/>
    <property type="match status" value="1"/>
</dbReference>
<keyword evidence="2 8" id="KW-0597">Phosphoprotein</keyword>
<dbReference type="Proteomes" id="UP000260970">
    <property type="component" value="Unassembled WGS sequence"/>
</dbReference>
<dbReference type="InterPro" id="IPR001867">
    <property type="entry name" value="OmpR/PhoB-type_DNA-bd"/>
</dbReference>
<protein>
    <recommendedName>
        <fullName evidence="1">Stage 0 sporulation protein A homolog</fullName>
    </recommendedName>
</protein>
<sequence>MALIYIVEDDESIREIESIALKNSNYIVSAFENAKEFYKKLDELVPDLILLDVMLPDESGYDIVRKLRKRPATQDIPIIMVTAKTTEMDMIKGFDGGADDYIKKPFSIMELITRVKALLRRTAKEEPKLLKLDDLVIDHERHVVTVNNEPVDLTYKEYELLRLLMGSQGIVMTREVIMRSVWDTDFEGETRTVDMHIKTLRHKLGDYGSRIKTVRNVGYVIE</sequence>
<dbReference type="InterPro" id="IPR001789">
    <property type="entry name" value="Sig_transdc_resp-reg_receiver"/>
</dbReference>
<comment type="caution">
    <text evidence="13">The sequence shown here is derived from an EMBL/GenBank/DDBJ whole genome shotgun (WGS) entry which is preliminary data.</text>
</comment>
<gene>
    <name evidence="17" type="ORF">DW703_12855</name>
    <name evidence="16" type="ORF">DW912_02165</name>
    <name evidence="14" type="ORF">DWV45_13455</name>
    <name evidence="15" type="ORF">DXA03_07710</name>
    <name evidence="13" type="ORF">DXB72_12370</name>
    <name evidence="18" type="ORF">FYL37_14230</name>
    <name evidence="12" type="ORF">LK487_12370</name>
</gene>
<dbReference type="Gene3D" id="3.40.50.2300">
    <property type="match status" value="1"/>
</dbReference>
<evidence type="ECO:0000256" key="1">
    <source>
        <dbReference type="ARBA" id="ARBA00018672"/>
    </source>
</evidence>
<keyword evidence="3" id="KW-0902">Two-component regulatory system</keyword>
<evidence type="ECO:0000259" key="11">
    <source>
        <dbReference type="PROSITE" id="PS51755"/>
    </source>
</evidence>
<dbReference type="Proteomes" id="UP000286220">
    <property type="component" value="Unassembled WGS sequence"/>
</dbReference>
<keyword evidence="6" id="KW-0804">Transcription</keyword>
<keyword evidence="5 9" id="KW-0238">DNA-binding</keyword>
<dbReference type="Proteomes" id="UP001197847">
    <property type="component" value="Unassembled WGS sequence"/>
</dbReference>
<evidence type="ECO:0000259" key="10">
    <source>
        <dbReference type="PROSITE" id="PS50110"/>
    </source>
</evidence>